<evidence type="ECO:0000313" key="1">
    <source>
        <dbReference type="EMBL" id="GAG40769.1"/>
    </source>
</evidence>
<sequence>VLYVQVIDDDQNVTLNHNLGATQRIMMHQGAHETLNSEFGGWVLIFDGTHWYDCSHAKHV</sequence>
<name>X0XC49_9ZZZZ</name>
<organism evidence="1">
    <name type="scientific">marine sediment metagenome</name>
    <dbReference type="NCBI Taxonomy" id="412755"/>
    <lineage>
        <taxon>unclassified sequences</taxon>
        <taxon>metagenomes</taxon>
        <taxon>ecological metagenomes</taxon>
    </lineage>
</organism>
<reference evidence="1" key="1">
    <citation type="journal article" date="2014" name="Front. Microbiol.">
        <title>High frequency of phylogenetically diverse reductive dehalogenase-homologous genes in deep subseafloor sedimentary metagenomes.</title>
        <authorList>
            <person name="Kawai M."/>
            <person name="Futagami T."/>
            <person name="Toyoda A."/>
            <person name="Takaki Y."/>
            <person name="Nishi S."/>
            <person name="Hori S."/>
            <person name="Arai W."/>
            <person name="Tsubouchi T."/>
            <person name="Morono Y."/>
            <person name="Uchiyama I."/>
            <person name="Ito T."/>
            <person name="Fujiyama A."/>
            <person name="Inagaki F."/>
            <person name="Takami H."/>
        </authorList>
    </citation>
    <scope>NUCLEOTIDE SEQUENCE</scope>
    <source>
        <strain evidence="1">Expedition CK06-06</strain>
    </source>
</reference>
<proteinExistence type="predicted"/>
<comment type="caution">
    <text evidence="1">The sequence shown here is derived from an EMBL/GenBank/DDBJ whole genome shotgun (WGS) entry which is preliminary data.</text>
</comment>
<protein>
    <submittedName>
        <fullName evidence="1">Uncharacterized protein</fullName>
    </submittedName>
</protein>
<gene>
    <name evidence="1" type="ORF">S01H1_64156</name>
</gene>
<accession>X0XC49</accession>
<feature type="non-terminal residue" evidence="1">
    <location>
        <position position="1"/>
    </location>
</feature>
<dbReference type="EMBL" id="BARS01042269">
    <property type="protein sequence ID" value="GAG40769.1"/>
    <property type="molecule type" value="Genomic_DNA"/>
</dbReference>
<dbReference type="AlphaFoldDB" id="X0XC49"/>